<protein>
    <submittedName>
        <fullName evidence="1">SP-containing protein</fullName>
    </submittedName>
</protein>
<evidence type="ECO:0000313" key="1">
    <source>
        <dbReference type="EMBL" id="WUR03890.1"/>
    </source>
</evidence>
<proteinExistence type="predicted"/>
<dbReference type="KEGG" id="vnx:VNE69_06203"/>
<keyword evidence="2" id="KW-1185">Reference proteome</keyword>
<name>A0AAX4JD10_9MICR</name>
<dbReference type="Proteomes" id="UP001334084">
    <property type="component" value="Chromosome 6"/>
</dbReference>
<evidence type="ECO:0000313" key="2">
    <source>
        <dbReference type="Proteomes" id="UP001334084"/>
    </source>
</evidence>
<sequence>MIFPLMNLLGIFCSDYIFIDPKDDQHSNVYISLNNLEIVANLEIYIISKHHNKIEKKTGEFFYYYTPLIEKEQHGLITSLEDFDFRNDEDLEMIKNFYDNEYMFKTTYDRNEDNINCIEGLFISKDPTKYFYKTSPIDTLNDERNIQELDFRFLCNSNSQGCALKINVLDLGNYFTPEEFKWKGNKRQLAFNQ</sequence>
<dbReference type="EMBL" id="CP142731">
    <property type="protein sequence ID" value="WUR03890.1"/>
    <property type="molecule type" value="Genomic_DNA"/>
</dbReference>
<dbReference type="RefSeq" id="XP_065330035.1">
    <property type="nucleotide sequence ID" value="XM_065473963.1"/>
</dbReference>
<organism evidence="1 2">
    <name type="scientific">Vairimorpha necatrix</name>
    <dbReference type="NCBI Taxonomy" id="6039"/>
    <lineage>
        <taxon>Eukaryota</taxon>
        <taxon>Fungi</taxon>
        <taxon>Fungi incertae sedis</taxon>
        <taxon>Microsporidia</taxon>
        <taxon>Nosematidae</taxon>
        <taxon>Vairimorpha</taxon>
    </lineage>
</organism>
<gene>
    <name evidence="1" type="ORF">VNE69_06203</name>
</gene>
<reference evidence="1" key="1">
    <citation type="journal article" date="2024" name="BMC Genomics">
        <title>Functional annotation of a divergent genome using sequence and structure-based similarity.</title>
        <authorList>
            <person name="Svedberg D."/>
            <person name="Winiger R.R."/>
            <person name="Berg A."/>
            <person name="Sharma H."/>
            <person name="Tellgren-Roth C."/>
            <person name="Debrunner-Vossbrinck B.A."/>
            <person name="Vossbrinck C.R."/>
            <person name="Barandun J."/>
        </authorList>
    </citation>
    <scope>NUCLEOTIDE SEQUENCE</scope>
    <source>
        <strain evidence="1">Illinois isolate</strain>
    </source>
</reference>
<dbReference type="AlphaFoldDB" id="A0AAX4JD10"/>
<dbReference type="GeneID" id="90541700"/>
<accession>A0AAX4JD10</accession>